<proteinExistence type="predicted"/>
<dbReference type="AlphaFoldDB" id="A0A8H5BZ85"/>
<feature type="domain" description="CCHC-type" evidence="5">
    <location>
        <begin position="388"/>
        <end position="404"/>
    </location>
</feature>
<evidence type="ECO:0000259" key="5">
    <source>
        <dbReference type="PROSITE" id="PS50158"/>
    </source>
</evidence>
<dbReference type="SUPFAM" id="SSF57756">
    <property type="entry name" value="Retrovirus zinc finger-like domains"/>
    <property type="match status" value="1"/>
</dbReference>
<evidence type="ECO:0000313" key="7">
    <source>
        <dbReference type="Proteomes" id="UP000541558"/>
    </source>
</evidence>
<evidence type="ECO:0000256" key="4">
    <source>
        <dbReference type="SAM" id="MobiDB-lite"/>
    </source>
</evidence>
<keyword evidence="2" id="KW-0863">Zinc-finger</keyword>
<protein>
    <recommendedName>
        <fullName evidence="5">CCHC-type domain-containing protein</fullName>
    </recommendedName>
</protein>
<evidence type="ECO:0000313" key="6">
    <source>
        <dbReference type="EMBL" id="KAF5332001.1"/>
    </source>
</evidence>
<keyword evidence="2" id="KW-0479">Metal-binding</keyword>
<dbReference type="Proteomes" id="UP000541558">
    <property type="component" value="Unassembled WGS sequence"/>
</dbReference>
<sequence>MSPNGPAGAAGRTDSISTATAGGISTVVTEAQRGDAWKEAEKVLKNNKVIERVEEARSMKKFIAALREYTTSKKTLTTLKQTKIYTDGTEKKNMEAIATILERLTGDNLGLNNVKWCVREEVELIRDEIREAVVEESEKARLASADNYRQLTTLIEEVKALIEEVKALKEMRTSTEATAAGPTATTYSGIVAAGIQAAAPPALIAKKAGQGRQFRYKLALDSPLLEKDKTGKELTEIIAARLKEVHPGNDIKVRAVAKVTGQPLIQIELASDKDARWLKTDQNRDSLGTLIKGTIEERTASMIIEKVPTTLDPATGIPEVEEANGYEKGDITSVRWLRAVTRRYPGQIQAHAIMHFRNAELANRAKDSRITICGAILRARKDKKELIRCRKCQLYGHIARDCKNKETTYVGHAGQQDTGRHNARPRKRDDASHAEGATTRAGTDSARNSREDATNTTRGTQRICCLATRRTTPGPG</sequence>
<dbReference type="EMBL" id="JAACJK010000112">
    <property type="protein sequence ID" value="KAF5332001.1"/>
    <property type="molecule type" value="Genomic_DNA"/>
</dbReference>
<feature type="region of interest" description="Disordered" evidence="4">
    <location>
        <begin position="412"/>
        <end position="476"/>
    </location>
</feature>
<keyword evidence="1" id="KW-0507">mRNA processing</keyword>
<name>A0A8H5BZ85_9AGAR</name>
<dbReference type="SMART" id="SM00343">
    <property type="entry name" value="ZnF_C2HC"/>
    <property type="match status" value="1"/>
</dbReference>
<reference evidence="6 7" key="1">
    <citation type="journal article" date="2020" name="ISME J.">
        <title>Uncovering the hidden diversity of litter-decomposition mechanisms in mushroom-forming fungi.</title>
        <authorList>
            <person name="Floudas D."/>
            <person name="Bentzer J."/>
            <person name="Ahren D."/>
            <person name="Johansson T."/>
            <person name="Persson P."/>
            <person name="Tunlid A."/>
        </authorList>
    </citation>
    <scope>NUCLEOTIDE SEQUENCE [LARGE SCALE GENOMIC DNA]</scope>
    <source>
        <strain evidence="6 7">CBS 175.51</strain>
    </source>
</reference>
<evidence type="ECO:0000256" key="1">
    <source>
        <dbReference type="ARBA" id="ARBA00022664"/>
    </source>
</evidence>
<organism evidence="6 7">
    <name type="scientific">Ephemerocybe angulata</name>
    <dbReference type="NCBI Taxonomy" id="980116"/>
    <lineage>
        <taxon>Eukaryota</taxon>
        <taxon>Fungi</taxon>
        <taxon>Dikarya</taxon>
        <taxon>Basidiomycota</taxon>
        <taxon>Agaricomycotina</taxon>
        <taxon>Agaricomycetes</taxon>
        <taxon>Agaricomycetidae</taxon>
        <taxon>Agaricales</taxon>
        <taxon>Agaricineae</taxon>
        <taxon>Psathyrellaceae</taxon>
        <taxon>Ephemerocybe</taxon>
    </lineage>
</organism>
<dbReference type="OrthoDB" id="2914250at2759"/>
<keyword evidence="7" id="KW-1185">Reference proteome</keyword>
<evidence type="ECO:0000256" key="3">
    <source>
        <dbReference type="SAM" id="Coils"/>
    </source>
</evidence>
<dbReference type="PROSITE" id="PS50158">
    <property type="entry name" value="ZF_CCHC"/>
    <property type="match status" value="1"/>
</dbReference>
<evidence type="ECO:0000256" key="2">
    <source>
        <dbReference type="PROSITE-ProRule" id="PRU00047"/>
    </source>
</evidence>
<dbReference type="GO" id="GO:0008270">
    <property type="term" value="F:zinc ion binding"/>
    <property type="evidence" value="ECO:0007669"/>
    <property type="project" value="UniProtKB-KW"/>
</dbReference>
<gene>
    <name evidence="6" type="ORF">D9611_008885</name>
</gene>
<keyword evidence="3" id="KW-0175">Coiled coil</keyword>
<keyword evidence="2" id="KW-0862">Zinc</keyword>
<feature type="coiled-coil region" evidence="3">
    <location>
        <begin position="148"/>
        <end position="178"/>
    </location>
</feature>
<comment type="caution">
    <text evidence="6">The sequence shown here is derived from an EMBL/GenBank/DDBJ whole genome shotgun (WGS) entry which is preliminary data.</text>
</comment>
<dbReference type="GO" id="GO:0003676">
    <property type="term" value="F:nucleic acid binding"/>
    <property type="evidence" value="ECO:0007669"/>
    <property type="project" value="InterPro"/>
</dbReference>
<accession>A0A8H5BZ85</accession>
<dbReference type="InterPro" id="IPR036875">
    <property type="entry name" value="Znf_CCHC_sf"/>
</dbReference>
<dbReference type="GO" id="GO:0006397">
    <property type="term" value="P:mRNA processing"/>
    <property type="evidence" value="ECO:0007669"/>
    <property type="project" value="UniProtKB-KW"/>
</dbReference>
<dbReference type="Pfam" id="PF00098">
    <property type="entry name" value="zf-CCHC"/>
    <property type="match status" value="1"/>
</dbReference>
<dbReference type="InterPro" id="IPR001878">
    <property type="entry name" value="Znf_CCHC"/>
</dbReference>